<reference evidence="1 2" key="1">
    <citation type="journal article" date="2015" name="Stand. Genomic Sci.">
        <title>Genomic Encyclopedia of Bacterial and Archaeal Type Strains, Phase III: the genomes of soil and plant-associated and newly described type strains.</title>
        <authorList>
            <person name="Whitman W.B."/>
            <person name="Woyke T."/>
            <person name="Klenk H.P."/>
            <person name="Zhou Y."/>
            <person name="Lilburn T.G."/>
            <person name="Beck B.J."/>
            <person name="De Vos P."/>
            <person name="Vandamme P."/>
            <person name="Eisen J.A."/>
            <person name="Garrity G."/>
            <person name="Hugenholtz P."/>
            <person name="Kyrpides N.C."/>
        </authorList>
    </citation>
    <scope>NUCLEOTIDE SEQUENCE [LARGE SCALE GENOMIC DNA]</scope>
    <source>
        <strain evidence="1 2">CGMCC 1.7748</strain>
    </source>
</reference>
<evidence type="ECO:0000313" key="2">
    <source>
        <dbReference type="Proteomes" id="UP000316624"/>
    </source>
</evidence>
<dbReference type="Proteomes" id="UP000316624">
    <property type="component" value="Unassembled WGS sequence"/>
</dbReference>
<keyword evidence="2" id="KW-1185">Reference proteome</keyword>
<evidence type="ECO:0000313" key="1">
    <source>
        <dbReference type="EMBL" id="TWH89411.1"/>
    </source>
</evidence>
<name>A0A562K1V4_SPHWJ</name>
<comment type="caution">
    <text evidence="1">The sequence shown here is derived from an EMBL/GenBank/DDBJ whole genome shotgun (WGS) entry which is preliminary data.</text>
</comment>
<gene>
    <name evidence="1" type="ORF">IQ35_03891</name>
</gene>
<proteinExistence type="predicted"/>
<accession>A0A562K1V4</accession>
<sequence>MEHYPGTGPLARMKPLHLLNELHNGAQKPVGQGLAITGHW</sequence>
<dbReference type="AlphaFoldDB" id="A0A562K1V4"/>
<organism evidence="1 2">
    <name type="scientific">Sphingobium wenxiniae (strain DSM 21828 / CGMCC 1.7748 / JZ-1)</name>
    <dbReference type="NCBI Taxonomy" id="595605"/>
    <lineage>
        <taxon>Bacteria</taxon>
        <taxon>Pseudomonadati</taxon>
        <taxon>Pseudomonadota</taxon>
        <taxon>Alphaproteobacteria</taxon>
        <taxon>Sphingomonadales</taxon>
        <taxon>Sphingomonadaceae</taxon>
        <taxon>Sphingobium</taxon>
    </lineage>
</organism>
<protein>
    <submittedName>
        <fullName evidence="1">Uncharacterized protein</fullName>
    </submittedName>
</protein>
<dbReference type="EMBL" id="VLKK01000034">
    <property type="protein sequence ID" value="TWH89411.1"/>
    <property type="molecule type" value="Genomic_DNA"/>
</dbReference>